<protein>
    <recommendedName>
        <fullName evidence="3">Ubiquitin-activating enzyme SCCH domain-containing protein</fullName>
    </recommendedName>
</protein>
<evidence type="ECO:0000256" key="2">
    <source>
        <dbReference type="ARBA" id="ARBA00043952"/>
    </source>
</evidence>
<comment type="similarity">
    <text evidence="1">Belongs to the ubiquitin-activating E1 family.</text>
</comment>
<sequence length="119" mass="13032">MILTDSNGEQPLTAMVSMVTKLTGSGGPLWSGPKRRPYPLIFDVNDLLKGLLFLLLIHHNLHLFHNVLCQQLELPPPRIPAMLLSTRTPPSSTTSTLNQMASLPCMPTHTGTLQIHTAS</sequence>
<dbReference type="Proteomes" id="UP001214576">
    <property type="component" value="Unassembled WGS sequence"/>
</dbReference>
<dbReference type="Pfam" id="PF10585">
    <property type="entry name" value="UBA_E1_SCCH"/>
    <property type="match status" value="1"/>
</dbReference>
<gene>
    <name evidence="4" type="ORF">MG293_020843</name>
</gene>
<evidence type="ECO:0000313" key="5">
    <source>
        <dbReference type="Proteomes" id="UP001214576"/>
    </source>
</evidence>
<evidence type="ECO:0000256" key="1">
    <source>
        <dbReference type="ARBA" id="ARBA00005673"/>
    </source>
</evidence>
<comment type="caution">
    <text evidence="4">The sequence shown here is derived from an EMBL/GenBank/DDBJ whole genome shotgun (WGS) entry which is preliminary data.</text>
</comment>
<dbReference type="EMBL" id="JAKZEL010000029">
    <property type="protein sequence ID" value="KAI4529169.1"/>
    <property type="molecule type" value="Genomic_DNA"/>
</dbReference>
<evidence type="ECO:0000259" key="3">
    <source>
        <dbReference type="Pfam" id="PF10585"/>
    </source>
</evidence>
<dbReference type="AlphaFoldDB" id="A0AAD4TMG0"/>
<comment type="pathway">
    <text evidence="2">Protein modification.</text>
</comment>
<proteinExistence type="inferred from homology"/>
<reference evidence="4" key="1">
    <citation type="submission" date="2022-03" db="EMBL/GenBank/DDBJ databases">
        <title>Genomic analyses of argali, domestic sheep and their hybrids provide insights into chromosomal evolution, heterosis and genetic basis of agronomic traits.</title>
        <authorList>
            <person name="Li M."/>
        </authorList>
    </citation>
    <scope>NUCLEOTIDE SEQUENCE</scope>
    <source>
        <strain evidence="4">CAU-MHL-2022a</strain>
        <tissue evidence="4">Skin</tissue>
    </source>
</reference>
<name>A0AAD4TMG0_OVIAM</name>
<dbReference type="InterPro" id="IPR019572">
    <property type="entry name" value="UBA_E1_SCCH"/>
</dbReference>
<keyword evidence="5" id="KW-1185">Reference proteome</keyword>
<organism evidence="4 5">
    <name type="scientific">Ovis ammon polii</name>
    <dbReference type="NCBI Taxonomy" id="230172"/>
    <lineage>
        <taxon>Eukaryota</taxon>
        <taxon>Metazoa</taxon>
        <taxon>Chordata</taxon>
        <taxon>Craniata</taxon>
        <taxon>Vertebrata</taxon>
        <taxon>Euteleostomi</taxon>
        <taxon>Mammalia</taxon>
        <taxon>Eutheria</taxon>
        <taxon>Laurasiatheria</taxon>
        <taxon>Artiodactyla</taxon>
        <taxon>Ruminantia</taxon>
        <taxon>Pecora</taxon>
        <taxon>Bovidae</taxon>
        <taxon>Caprinae</taxon>
        <taxon>Ovis</taxon>
    </lineage>
</organism>
<accession>A0AAD4TMG0</accession>
<evidence type="ECO:0000313" key="4">
    <source>
        <dbReference type="EMBL" id="KAI4529169.1"/>
    </source>
</evidence>
<feature type="domain" description="Ubiquitin-activating enzyme SCCH" evidence="3">
    <location>
        <begin position="21"/>
        <end position="49"/>
    </location>
</feature>